<evidence type="ECO:0000313" key="1">
    <source>
        <dbReference type="EMBL" id="MSS31565.1"/>
    </source>
</evidence>
<dbReference type="Proteomes" id="UP000245817">
    <property type="component" value="Unassembled WGS sequence"/>
</dbReference>
<dbReference type="EMBL" id="VSSY01000010">
    <property type="protein sequence ID" value="TYL78418.1"/>
    <property type="molecule type" value="Genomic_DNA"/>
</dbReference>
<reference evidence="3" key="3">
    <citation type="submission" date="2018-08" db="EMBL/GenBank/DDBJ databases">
        <title>Klebsiella pneumoniae genome sequencing and assembly.</title>
        <authorList>
            <person name="Martins R.C.R."/>
            <person name="Perdigao-Neto L.V."/>
            <person name="Costa S.F."/>
            <person name="Levin A.S.S."/>
        </authorList>
    </citation>
    <scope>NUCLEOTIDE SEQUENCE</scope>
    <source>
        <strain evidence="3">BC_5001</strain>
    </source>
</reference>
<comment type="caution">
    <text evidence="4">The sequence shown here is derived from an EMBL/GenBank/DDBJ whole genome shotgun (WGS) entry which is preliminary data.</text>
</comment>
<protein>
    <submittedName>
        <fullName evidence="4">Uncharacterized protein</fullName>
    </submittedName>
</protein>
<sequence>MHGHYLHQRNIKFTIFLLGRDRQRSFFRHSAVGHTLIKINPGNLSFTTAIGESFVLPITNP</sequence>
<reference evidence="4 6" key="5">
    <citation type="submission" date="2019-08" db="EMBL/GenBank/DDBJ databases">
        <title>Phenotypic and genetic characterization of extended-spectrum b-lactamase-producing hypermucoviscous Klebsiella pneumoniae from Chile.</title>
        <authorList>
            <person name="Morales-Leon F."/>
            <person name="Caro C."/>
            <person name="Opazo-Capurro A."/>
            <person name="Lincopan N."/>
            <person name="Dominguez-Yevenes M."/>
            <person name="Lima C."/>
            <person name="Bello-Toledo H."/>
            <person name="Gonzalez-Rocha G."/>
        </authorList>
    </citation>
    <scope>NUCLEOTIDE SEQUENCE [LARGE SCALE GENOMIC DNA]</scope>
    <source>
        <strain evidence="4 6">UCO-494</strain>
    </source>
</reference>
<evidence type="ECO:0000313" key="7">
    <source>
        <dbReference type="Proteomes" id="UP000468995"/>
    </source>
</evidence>
<reference evidence="2 5" key="1">
    <citation type="submission" date="2017-09" db="EMBL/GenBank/DDBJ databases">
        <title>Molecular Epidemiology of Livestock-Associated Methicillin Resistant Staphylococcus aureus (LA-MRSA) and Extended-Spectrum Beta-Lactamase (ESBL)-Producing Enterobacteriaceae in Pigs and Exposed Workers in Cameroon and South Africa.</title>
        <authorList>
            <person name="Founou L."/>
            <person name="Founou R.C."/>
            <person name="Allam M."/>
            <person name="Ismail A."/>
            <person name="Essack S.Y."/>
        </authorList>
    </citation>
    <scope>NUCLEOTIDE SEQUENCE [LARGE SCALE GENOMIC DNA]</scope>
    <source>
        <strain evidence="2 5">HH516E4IA</strain>
    </source>
</reference>
<dbReference type="Proteomes" id="UP000253559">
    <property type="component" value="Unassembled WGS sequence"/>
</dbReference>
<organism evidence="4 6">
    <name type="scientific">Klebsiella pneumoniae</name>
    <dbReference type="NCBI Taxonomy" id="573"/>
    <lineage>
        <taxon>Bacteria</taxon>
        <taxon>Pseudomonadati</taxon>
        <taxon>Pseudomonadota</taxon>
        <taxon>Gammaproteobacteria</taxon>
        <taxon>Enterobacterales</taxon>
        <taxon>Enterobacteriaceae</taxon>
        <taxon>Klebsiella/Raoultella group</taxon>
        <taxon>Klebsiella</taxon>
        <taxon>Klebsiella pneumoniae complex</taxon>
    </lineage>
</organism>
<reference evidence="3" key="2">
    <citation type="submission" date="2018-07" db="EMBL/GenBank/DDBJ databases">
        <authorList>
            <person name="Martins R.C."/>
            <person name="Perdigao-Neto L.V."/>
            <person name="Costa S.F."/>
            <person name="Levin A.S.S."/>
        </authorList>
    </citation>
    <scope>NUCLEOTIDE SEQUENCE</scope>
    <source>
        <strain evidence="3">BC_5001</strain>
    </source>
</reference>
<name>A0A1W6H043_KLEPN</name>
<dbReference type="AlphaFoldDB" id="A0A1W6H043"/>
<evidence type="ECO:0000313" key="4">
    <source>
        <dbReference type="EMBL" id="TYL78418.1"/>
    </source>
</evidence>
<dbReference type="EMBL" id="PCFF01000012">
    <property type="protein sequence ID" value="PVU62166.1"/>
    <property type="molecule type" value="Genomic_DNA"/>
</dbReference>
<dbReference type="EMBL" id="QOHW01000024">
    <property type="protein sequence ID" value="RBZ18359.1"/>
    <property type="molecule type" value="Genomic_DNA"/>
</dbReference>
<gene>
    <name evidence="2" type="ORF">CP554_13645</name>
    <name evidence="3" type="ORF">DM078_23130</name>
    <name evidence="1" type="ORF">FME62_12365</name>
    <name evidence="4" type="ORF">FXN67_13380</name>
</gene>
<evidence type="ECO:0000313" key="2">
    <source>
        <dbReference type="EMBL" id="PVU62166.1"/>
    </source>
</evidence>
<evidence type="ECO:0000313" key="3">
    <source>
        <dbReference type="EMBL" id="RBZ18359.1"/>
    </source>
</evidence>
<dbReference type="Proteomes" id="UP000468995">
    <property type="component" value="Unassembled WGS sequence"/>
</dbReference>
<evidence type="ECO:0000313" key="6">
    <source>
        <dbReference type="Proteomes" id="UP000322977"/>
    </source>
</evidence>
<proteinExistence type="predicted"/>
<evidence type="ECO:0000313" key="5">
    <source>
        <dbReference type="Proteomes" id="UP000245817"/>
    </source>
</evidence>
<reference evidence="1 7" key="4">
    <citation type="submission" date="2019-07" db="EMBL/GenBank/DDBJ databases">
        <title>Genome sequence of OXA-232-producing Klebsiella pneumoniae ST23 from septicemic neonate.</title>
        <authorList>
            <person name="Mukherjee S."/>
            <person name="Naha S."/>
            <person name="Bhadury P."/>
            <person name="Basu S."/>
        </authorList>
    </citation>
    <scope>NUCLEOTIDE SEQUENCE [LARGE SCALE GENOMIC DNA]</scope>
    <source>
        <strain evidence="1 7">EN5275</strain>
    </source>
</reference>
<accession>A0A1W6H043</accession>
<dbReference type="Proteomes" id="UP000322977">
    <property type="component" value="Unassembled WGS sequence"/>
</dbReference>
<dbReference type="EMBL" id="VINI01000008">
    <property type="protein sequence ID" value="MSS31565.1"/>
    <property type="molecule type" value="Genomic_DNA"/>
</dbReference>